<reference evidence="2" key="1">
    <citation type="submission" date="2018-02" db="EMBL/GenBank/DDBJ databases">
        <title>Rhizophora mucronata_Transcriptome.</title>
        <authorList>
            <person name="Meera S.P."/>
            <person name="Sreeshan A."/>
            <person name="Augustine A."/>
        </authorList>
    </citation>
    <scope>NUCLEOTIDE SEQUENCE</scope>
    <source>
        <tissue evidence="2">Leaf</tissue>
    </source>
</reference>
<feature type="signal peptide" evidence="1">
    <location>
        <begin position="1"/>
        <end position="18"/>
    </location>
</feature>
<evidence type="ECO:0000256" key="1">
    <source>
        <dbReference type="SAM" id="SignalP"/>
    </source>
</evidence>
<proteinExistence type="predicted"/>
<sequence length="58" mass="6311">MNLLAVRLQAIAWLGSLPTCWTPSAKITPMPMCKCGSMWQWKGQTPGLSVTNLSAVHP</sequence>
<protein>
    <submittedName>
        <fullName evidence="2">Uncharacterized protein</fullName>
    </submittedName>
</protein>
<accession>A0A2P2P6E6</accession>
<dbReference type="AlphaFoldDB" id="A0A2P2P6E6"/>
<feature type="chain" id="PRO_5015172918" evidence="1">
    <location>
        <begin position="19"/>
        <end position="58"/>
    </location>
</feature>
<evidence type="ECO:0000313" key="2">
    <source>
        <dbReference type="EMBL" id="MBX50191.1"/>
    </source>
</evidence>
<keyword evidence="1" id="KW-0732">Signal</keyword>
<organism evidence="2">
    <name type="scientific">Rhizophora mucronata</name>
    <name type="common">Asiatic mangrove</name>
    <dbReference type="NCBI Taxonomy" id="61149"/>
    <lineage>
        <taxon>Eukaryota</taxon>
        <taxon>Viridiplantae</taxon>
        <taxon>Streptophyta</taxon>
        <taxon>Embryophyta</taxon>
        <taxon>Tracheophyta</taxon>
        <taxon>Spermatophyta</taxon>
        <taxon>Magnoliopsida</taxon>
        <taxon>eudicotyledons</taxon>
        <taxon>Gunneridae</taxon>
        <taxon>Pentapetalae</taxon>
        <taxon>rosids</taxon>
        <taxon>fabids</taxon>
        <taxon>Malpighiales</taxon>
        <taxon>Rhizophoraceae</taxon>
        <taxon>Rhizophora</taxon>
    </lineage>
</organism>
<name>A0A2P2P6E6_RHIMU</name>
<dbReference type="EMBL" id="GGEC01069707">
    <property type="protein sequence ID" value="MBX50191.1"/>
    <property type="molecule type" value="Transcribed_RNA"/>
</dbReference>